<comment type="similarity">
    <text evidence="2">Belongs to the krueppel C2H2-type zinc-finger protein family.</text>
</comment>
<dbReference type="FunFam" id="3.30.160.60:FF:000056">
    <property type="entry name" value="Zinc finger and SCAN domain-containing 20"/>
    <property type="match status" value="1"/>
</dbReference>
<feature type="domain" description="C2H2-type" evidence="12">
    <location>
        <begin position="67"/>
        <end position="94"/>
    </location>
</feature>
<evidence type="ECO:0000256" key="1">
    <source>
        <dbReference type="ARBA" id="ARBA00004123"/>
    </source>
</evidence>
<evidence type="ECO:0000256" key="2">
    <source>
        <dbReference type="ARBA" id="ARBA00006991"/>
    </source>
</evidence>
<feature type="domain" description="C2H2-type" evidence="12">
    <location>
        <begin position="40"/>
        <end position="68"/>
    </location>
</feature>
<dbReference type="PROSITE" id="PS50157">
    <property type="entry name" value="ZINC_FINGER_C2H2_2"/>
    <property type="match status" value="3"/>
</dbReference>
<dbReference type="Proteomes" id="UP000594262">
    <property type="component" value="Unplaced"/>
</dbReference>
<dbReference type="PROSITE" id="PS00028">
    <property type="entry name" value="ZINC_FINGER_C2H2_1"/>
    <property type="match status" value="3"/>
</dbReference>
<dbReference type="FunFam" id="3.30.160.60:FF:001156">
    <property type="entry name" value="Zinc finger protein 407"/>
    <property type="match status" value="1"/>
</dbReference>
<dbReference type="Gene3D" id="3.30.160.60">
    <property type="entry name" value="Classic Zinc Finger"/>
    <property type="match status" value="3"/>
</dbReference>
<accession>A0A7M5V4A3</accession>
<evidence type="ECO:0000256" key="3">
    <source>
        <dbReference type="ARBA" id="ARBA00022723"/>
    </source>
</evidence>
<dbReference type="SUPFAM" id="SSF57667">
    <property type="entry name" value="beta-beta-alpha zinc fingers"/>
    <property type="match status" value="2"/>
</dbReference>
<dbReference type="GO" id="GO:0008270">
    <property type="term" value="F:zinc ion binding"/>
    <property type="evidence" value="ECO:0007669"/>
    <property type="project" value="UniProtKB-KW"/>
</dbReference>
<dbReference type="GO" id="GO:0000977">
    <property type="term" value="F:RNA polymerase II transcription regulatory region sequence-specific DNA binding"/>
    <property type="evidence" value="ECO:0007669"/>
    <property type="project" value="TreeGrafter"/>
</dbReference>
<evidence type="ECO:0000256" key="4">
    <source>
        <dbReference type="ARBA" id="ARBA00022737"/>
    </source>
</evidence>
<name>A0A7M5V4A3_9CNID</name>
<sequence>MAYNAKGKNGIRVEPCPKCGATFDKIFRRNEHVERCNRVFNCERCGKPFKSKQALTGHFNGKHTEKFKCESCGKCFESSSKLDRHKRTHDEAKNFTCSQCGKTFKRNDNMVKHIRVIHKV</sequence>
<dbReference type="Pfam" id="PF13894">
    <property type="entry name" value="zf-C2H2_4"/>
    <property type="match status" value="1"/>
</dbReference>
<keyword evidence="3" id="KW-0479">Metal-binding</keyword>
<reference evidence="13" key="1">
    <citation type="submission" date="2021-01" db="UniProtKB">
        <authorList>
            <consortium name="EnsemblMetazoa"/>
        </authorList>
    </citation>
    <scope>IDENTIFICATION</scope>
</reference>
<evidence type="ECO:0000256" key="9">
    <source>
        <dbReference type="ARBA" id="ARBA00023163"/>
    </source>
</evidence>
<dbReference type="PANTHER" id="PTHR24379:SF127">
    <property type="entry name" value="BLOODY FINGERS-RELATED"/>
    <property type="match status" value="1"/>
</dbReference>
<keyword evidence="10" id="KW-0539">Nucleus</keyword>
<evidence type="ECO:0000256" key="6">
    <source>
        <dbReference type="ARBA" id="ARBA00022833"/>
    </source>
</evidence>
<evidence type="ECO:0000256" key="7">
    <source>
        <dbReference type="ARBA" id="ARBA00023015"/>
    </source>
</evidence>
<dbReference type="GO" id="GO:0000981">
    <property type="term" value="F:DNA-binding transcription factor activity, RNA polymerase II-specific"/>
    <property type="evidence" value="ECO:0007669"/>
    <property type="project" value="TreeGrafter"/>
</dbReference>
<evidence type="ECO:0000313" key="13">
    <source>
        <dbReference type="EnsemblMetazoa" id="CLYHEMP002217.1"/>
    </source>
</evidence>
<dbReference type="InterPro" id="IPR036236">
    <property type="entry name" value="Znf_C2H2_sf"/>
</dbReference>
<organism evidence="13 14">
    <name type="scientific">Clytia hemisphaerica</name>
    <dbReference type="NCBI Taxonomy" id="252671"/>
    <lineage>
        <taxon>Eukaryota</taxon>
        <taxon>Metazoa</taxon>
        <taxon>Cnidaria</taxon>
        <taxon>Hydrozoa</taxon>
        <taxon>Hydroidolina</taxon>
        <taxon>Leptothecata</taxon>
        <taxon>Obeliida</taxon>
        <taxon>Clytiidae</taxon>
        <taxon>Clytia</taxon>
    </lineage>
</organism>
<keyword evidence="7" id="KW-0805">Transcription regulation</keyword>
<evidence type="ECO:0000313" key="14">
    <source>
        <dbReference type="Proteomes" id="UP000594262"/>
    </source>
</evidence>
<dbReference type="PANTHER" id="PTHR24379">
    <property type="entry name" value="KRAB AND ZINC FINGER DOMAIN-CONTAINING"/>
    <property type="match status" value="1"/>
</dbReference>
<dbReference type="SMART" id="SM00355">
    <property type="entry name" value="ZnF_C2H2"/>
    <property type="match status" value="3"/>
</dbReference>
<evidence type="ECO:0000256" key="8">
    <source>
        <dbReference type="ARBA" id="ARBA00023125"/>
    </source>
</evidence>
<evidence type="ECO:0000256" key="5">
    <source>
        <dbReference type="ARBA" id="ARBA00022771"/>
    </source>
</evidence>
<feature type="domain" description="C2H2-type" evidence="12">
    <location>
        <begin position="95"/>
        <end position="120"/>
    </location>
</feature>
<keyword evidence="8" id="KW-0238">DNA-binding</keyword>
<comment type="subcellular location">
    <subcellularLocation>
        <location evidence="1">Nucleus</location>
    </subcellularLocation>
</comment>
<dbReference type="GO" id="GO:0005634">
    <property type="term" value="C:nucleus"/>
    <property type="evidence" value="ECO:0007669"/>
    <property type="project" value="UniProtKB-SubCell"/>
</dbReference>
<evidence type="ECO:0000256" key="11">
    <source>
        <dbReference type="PROSITE-ProRule" id="PRU00042"/>
    </source>
</evidence>
<evidence type="ECO:0000259" key="12">
    <source>
        <dbReference type="PROSITE" id="PS50157"/>
    </source>
</evidence>
<dbReference type="EnsemblMetazoa" id="CLYHEMT002217.1">
    <property type="protein sequence ID" value="CLYHEMP002217.1"/>
    <property type="gene ID" value="CLYHEMG002217"/>
</dbReference>
<keyword evidence="4" id="KW-0677">Repeat</keyword>
<keyword evidence="9" id="KW-0804">Transcription</keyword>
<keyword evidence="5 11" id="KW-0863">Zinc-finger</keyword>
<keyword evidence="6" id="KW-0862">Zinc</keyword>
<protein>
    <recommendedName>
        <fullName evidence="12">C2H2-type domain-containing protein</fullName>
    </recommendedName>
</protein>
<dbReference type="InterPro" id="IPR013087">
    <property type="entry name" value="Znf_C2H2_type"/>
</dbReference>
<dbReference type="AlphaFoldDB" id="A0A7M5V4A3"/>
<dbReference type="OrthoDB" id="654211at2759"/>
<proteinExistence type="inferred from homology"/>
<keyword evidence="14" id="KW-1185">Reference proteome</keyword>
<evidence type="ECO:0000256" key="10">
    <source>
        <dbReference type="ARBA" id="ARBA00023242"/>
    </source>
</evidence>
<dbReference type="Pfam" id="PF00096">
    <property type="entry name" value="zf-C2H2"/>
    <property type="match status" value="2"/>
</dbReference>